<sequence>MKKAELIGAVAEASGKPKALVREILDAATEVVRAAIEKHNPVFLFGVGKLTVKRRKPRPARDMHKHEQVMVPERNVVLFRPSDSMKAAANVKLD</sequence>
<dbReference type="SUPFAM" id="SSF47729">
    <property type="entry name" value="IHF-like DNA-binding proteins"/>
    <property type="match status" value="1"/>
</dbReference>
<proteinExistence type="inferred from homology"/>
<dbReference type="PANTHER" id="PTHR33175:SF3">
    <property type="entry name" value="DNA-BINDING PROTEIN HU-BETA"/>
    <property type="match status" value="1"/>
</dbReference>
<dbReference type="InterPro" id="IPR010992">
    <property type="entry name" value="IHF-like_DNA-bd_dom_sf"/>
</dbReference>
<evidence type="ECO:0000313" key="5">
    <source>
        <dbReference type="EMBL" id="WOB06527.1"/>
    </source>
</evidence>
<evidence type="ECO:0000256" key="4">
    <source>
        <dbReference type="RuleBase" id="RU003939"/>
    </source>
</evidence>
<comment type="similarity">
    <text evidence="1 4">Belongs to the bacterial histone-like protein family.</text>
</comment>
<accession>A0ABZ0CNH4</accession>
<dbReference type="RefSeq" id="WP_316699012.1">
    <property type="nucleotide sequence ID" value="NZ_CP136336.1"/>
</dbReference>
<dbReference type="EMBL" id="CP136336">
    <property type="protein sequence ID" value="WOB06527.1"/>
    <property type="molecule type" value="Genomic_DNA"/>
</dbReference>
<dbReference type="Gene3D" id="4.10.520.10">
    <property type="entry name" value="IHF-like DNA-binding proteins"/>
    <property type="match status" value="1"/>
</dbReference>
<organism evidence="5 6">
    <name type="scientific">Piscinibacter gummiphilus</name>
    <dbReference type="NCBI Taxonomy" id="946333"/>
    <lineage>
        <taxon>Bacteria</taxon>
        <taxon>Pseudomonadati</taxon>
        <taxon>Pseudomonadota</taxon>
        <taxon>Betaproteobacteria</taxon>
        <taxon>Burkholderiales</taxon>
        <taxon>Sphaerotilaceae</taxon>
        <taxon>Piscinibacter</taxon>
    </lineage>
</organism>
<evidence type="ECO:0000256" key="1">
    <source>
        <dbReference type="ARBA" id="ARBA00010529"/>
    </source>
</evidence>
<protein>
    <submittedName>
        <fullName evidence="5">HU family DNA-binding protein</fullName>
    </submittedName>
</protein>
<dbReference type="SMART" id="SM00411">
    <property type="entry name" value="BHL"/>
    <property type="match status" value="1"/>
</dbReference>
<evidence type="ECO:0000313" key="6">
    <source>
        <dbReference type="Proteomes" id="UP001303946"/>
    </source>
</evidence>
<dbReference type="CDD" id="cd13832">
    <property type="entry name" value="IHF"/>
    <property type="match status" value="1"/>
</dbReference>
<dbReference type="Proteomes" id="UP001303946">
    <property type="component" value="Chromosome"/>
</dbReference>
<keyword evidence="2" id="KW-0226">DNA condensation</keyword>
<reference evidence="5 6" key="1">
    <citation type="submission" date="2023-10" db="EMBL/GenBank/DDBJ databases">
        <title>Bacteria for the degradation of biodegradable plastic PBAT(Polybutylene adipate terephthalate).</title>
        <authorList>
            <person name="Weon H.-Y."/>
            <person name="Yeon J."/>
        </authorList>
    </citation>
    <scope>NUCLEOTIDE SEQUENCE [LARGE SCALE GENOMIC DNA]</scope>
    <source>
        <strain evidence="5 6">SBD 7-3</strain>
    </source>
</reference>
<keyword evidence="3 5" id="KW-0238">DNA-binding</keyword>
<evidence type="ECO:0000256" key="2">
    <source>
        <dbReference type="ARBA" id="ARBA00023067"/>
    </source>
</evidence>
<keyword evidence="6" id="KW-1185">Reference proteome</keyword>
<evidence type="ECO:0000256" key="3">
    <source>
        <dbReference type="ARBA" id="ARBA00023125"/>
    </source>
</evidence>
<dbReference type="PANTHER" id="PTHR33175">
    <property type="entry name" value="DNA-BINDING PROTEIN HU"/>
    <property type="match status" value="1"/>
</dbReference>
<dbReference type="Pfam" id="PF00216">
    <property type="entry name" value="Bac_DNA_binding"/>
    <property type="match status" value="1"/>
</dbReference>
<name>A0ABZ0CNH4_9BURK</name>
<dbReference type="GO" id="GO:0003677">
    <property type="term" value="F:DNA binding"/>
    <property type="evidence" value="ECO:0007669"/>
    <property type="project" value="UniProtKB-KW"/>
</dbReference>
<dbReference type="InterPro" id="IPR000119">
    <property type="entry name" value="Hist_DNA-bd"/>
</dbReference>
<gene>
    <name evidence="5" type="ORF">RXV79_16515</name>
</gene>